<evidence type="ECO:0000256" key="2">
    <source>
        <dbReference type="ARBA" id="ARBA00012722"/>
    </source>
</evidence>
<dbReference type="GO" id="GO:0003911">
    <property type="term" value="F:DNA ligase (NAD+) activity"/>
    <property type="evidence" value="ECO:0007669"/>
    <property type="project" value="UniProtKB-UniRule"/>
</dbReference>
<dbReference type="FunFam" id="1.10.287.610:FF:000002">
    <property type="entry name" value="DNA ligase"/>
    <property type="match status" value="1"/>
</dbReference>
<dbReference type="GO" id="GO:0003677">
    <property type="term" value="F:DNA binding"/>
    <property type="evidence" value="ECO:0007669"/>
    <property type="project" value="InterPro"/>
</dbReference>
<dbReference type="AlphaFoldDB" id="A0A1G2FFQ1"/>
<evidence type="ECO:0000256" key="12">
    <source>
        <dbReference type="ARBA" id="ARBA00034005"/>
    </source>
</evidence>
<dbReference type="CDD" id="cd17748">
    <property type="entry name" value="BRCT_DNA_ligase_like"/>
    <property type="match status" value="1"/>
</dbReference>
<keyword evidence="8 14" id="KW-0862">Zinc</keyword>
<evidence type="ECO:0000256" key="13">
    <source>
        <dbReference type="ARBA" id="ARBA00060881"/>
    </source>
</evidence>
<dbReference type="PROSITE" id="PS01056">
    <property type="entry name" value="DNA_LIGASE_N2"/>
    <property type="match status" value="1"/>
</dbReference>
<dbReference type="InterPro" id="IPR013839">
    <property type="entry name" value="DNAligase_adenylation"/>
</dbReference>
<dbReference type="InterPro" id="IPR004150">
    <property type="entry name" value="NAD_DNA_ligase_OB"/>
</dbReference>
<evidence type="ECO:0000256" key="5">
    <source>
        <dbReference type="ARBA" id="ARBA00022705"/>
    </source>
</evidence>
<keyword evidence="7 14" id="KW-0227">DNA damage</keyword>
<proteinExistence type="inferred from homology"/>
<evidence type="ECO:0000256" key="10">
    <source>
        <dbReference type="ARBA" id="ARBA00023027"/>
    </source>
</evidence>
<dbReference type="InterPro" id="IPR012340">
    <property type="entry name" value="NA-bd_OB-fold"/>
</dbReference>
<dbReference type="EMBL" id="MHNB01000019">
    <property type="protein sequence ID" value="OGZ36879.1"/>
    <property type="molecule type" value="Genomic_DNA"/>
</dbReference>
<dbReference type="CDD" id="cd00114">
    <property type="entry name" value="LIGANc"/>
    <property type="match status" value="1"/>
</dbReference>
<dbReference type="InterPro" id="IPR004149">
    <property type="entry name" value="Znf_DNAligase_C4"/>
</dbReference>
<feature type="binding site" evidence="14">
    <location>
        <position position="455"/>
    </location>
    <ligand>
        <name>Zn(2+)</name>
        <dbReference type="ChEBI" id="CHEBI:29105"/>
    </ligand>
</feature>
<feature type="binding site" evidence="14">
    <location>
        <position position="149"/>
    </location>
    <ligand>
        <name>NAD(+)</name>
        <dbReference type="ChEBI" id="CHEBI:57540"/>
    </ligand>
</feature>
<comment type="caution">
    <text evidence="16">The sequence shown here is derived from an EMBL/GenBank/DDBJ whole genome shotgun (WGS) entry which is preliminary data.</text>
</comment>
<evidence type="ECO:0000256" key="3">
    <source>
        <dbReference type="ARBA" id="ARBA00013308"/>
    </source>
</evidence>
<dbReference type="PANTHER" id="PTHR23389:SF9">
    <property type="entry name" value="DNA LIGASE"/>
    <property type="match status" value="1"/>
</dbReference>
<dbReference type="Pfam" id="PF03119">
    <property type="entry name" value="DNA_ligase_ZBD"/>
    <property type="match status" value="1"/>
</dbReference>
<evidence type="ECO:0000256" key="7">
    <source>
        <dbReference type="ARBA" id="ARBA00022763"/>
    </source>
</evidence>
<comment type="cofactor">
    <cofactor evidence="14">
        <name>Mg(2+)</name>
        <dbReference type="ChEBI" id="CHEBI:18420"/>
    </cofactor>
    <cofactor evidence="14">
        <name>Mn(2+)</name>
        <dbReference type="ChEBI" id="CHEBI:29035"/>
    </cofactor>
</comment>
<dbReference type="InterPro" id="IPR001679">
    <property type="entry name" value="DNA_ligase"/>
</dbReference>
<keyword evidence="11 14" id="KW-0234">DNA repair</keyword>
<protein>
    <recommendedName>
        <fullName evidence="3 14">DNA ligase</fullName>
        <ecNumber evidence="2 14">6.5.1.2</ecNumber>
    </recommendedName>
    <alternativeName>
        <fullName evidence="14">Polydeoxyribonucleotide synthase [NAD(+)]</fullName>
    </alternativeName>
</protein>
<dbReference type="SMART" id="SM00532">
    <property type="entry name" value="LIGANc"/>
    <property type="match status" value="1"/>
</dbReference>
<dbReference type="Pfam" id="PF01653">
    <property type="entry name" value="DNA_ligase_aden"/>
    <property type="match status" value="1"/>
</dbReference>
<feature type="binding site" evidence="14">
    <location>
        <position position="338"/>
    </location>
    <ligand>
        <name>NAD(+)</name>
        <dbReference type="ChEBI" id="CHEBI:57540"/>
    </ligand>
</feature>
<evidence type="ECO:0000256" key="11">
    <source>
        <dbReference type="ARBA" id="ARBA00023204"/>
    </source>
</evidence>
<feature type="binding site" evidence="14">
    <location>
        <position position="432"/>
    </location>
    <ligand>
        <name>Zn(2+)</name>
        <dbReference type="ChEBI" id="CHEBI:29105"/>
    </ligand>
</feature>
<gene>
    <name evidence="14" type="primary">ligA</name>
    <name evidence="16" type="ORF">A3J64_03515</name>
</gene>
<dbReference type="GO" id="GO:0046872">
    <property type="term" value="F:metal ion binding"/>
    <property type="evidence" value="ECO:0007669"/>
    <property type="project" value="UniProtKB-KW"/>
</dbReference>
<dbReference type="PANTHER" id="PTHR23389">
    <property type="entry name" value="CHROMOSOME TRANSMISSION FIDELITY FACTOR 18"/>
    <property type="match status" value="1"/>
</dbReference>
<dbReference type="Gene3D" id="3.30.470.30">
    <property type="entry name" value="DNA ligase/mRNA capping enzyme"/>
    <property type="match status" value="1"/>
</dbReference>
<dbReference type="InterPro" id="IPR010994">
    <property type="entry name" value="RuvA_2-like"/>
</dbReference>
<dbReference type="NCBIfam" id="TIGR00575">
    <property type="entry name" value="dnlj"/>
    <property type="match status" value="1"/>
</dbReference>
<evidence type="ECO:0000256" key="8">
    <source>
        <dbReference type="ARBA" id="ARBA00022833"/>
    </source>
</evidence>
<dbReference type="Gene3D" id="1.10.287.610">
    <property type="entry name" value="Helix hairpin bin"/>
    <property type="match status" value="1"/>
</dbReference>
<keyword evidence="6 14" id="KW-0479">Metal-binding</keyword>
<evidence type="ECO:0000259" key="15">
    <source>
        <dbReference type="PROSITE" id="PS50172"/>
    </source>
</evidence>
<dbReference type="Pfam" id="PF00533">
    <property type="entry name" value="BRCT"/>
    <property type="match status" value="1"/>
</dbReference>
<dbReference type="FunFam" id="2.40.50.140:FF:000012">
    <property type="entry name" value="DNA ligase"/>
    <property type="match status" value="1"/>
</dbReference>
<keyword evidence="5 14" id="KW-0235">DNA replication</keyword>
<dbReference type="STRING" id="1801997.A3J64_03515"/>
<dbReference type="SUPFAM" id="SSF50249">
    <property type="entry name" value="Nucleic acid-binding proteins"/>
    <property type="match status" value="1"/>
</dbReference>
<keyword evidence="4 14" id="KW-0436">Ligase</keyword>
<dbReference type="HAMAP" id="MF_01588">
    <property type="entry name" value="DNA_ligase_A"/>
    <property type="match status" value="1"/>
</dbReference>
<dbReference type="SUPFAM" id="SSF47781">
    <property type="entry name" value="RuvA domain 2-like"/>
    <property type="match status" value="1"/>
</dbReference>
<evidence type="ECO:0000313" key="17">
    <source>
        <dbReference type="Proteomes" id="UP000177061"/>
    </source>
</evidence>
<comment type="function">
    <text evidence="1 14">DNA ligase that catalyzes the formation of phosphodiester linkages between 5'-phosphoryl and 3'-hydroxyl groups in double-stranded DNA using NAD as a coenzyme and as the energy source for the reaction. It is essential for DNA replication and repair of damaged DNA.</text>
</comment>
<dbReference type="SUPFAM" id="SSF56091">
    <property type="entry name" value="DNA ligase/mRNA capping enzyme, catalytic domain"/>
    <property type="match status" value="1"/>
</dbReference>
<dbReference type="Gene3D" id="6.20.10.30">
    <property type="match status" value="1"/>
</dbReference>
<dbReference type="InterPro" id="IPR033136">
    <property type="entry name" value="DNA_ligase_CS"/>
</dbReference>
<evidence type="ECO:0000256" key="6">
    <source>
        <dbReference type="ARBA" id="ARBA00022723"/>
    </source>
</evidence>
<comment type="similarity">
    <text evidence="13 14">Belongs to the NAD-dependent DNA ligase family. LigA subfamily.</text>
</comment>
<evidence type="ECO:0000313" key="16">
    <source>
        <dbReference type="EMBL" id="OGZ36879.1"/>
    </source>
</evidence>
<dbReference type="EC" id="6.5.1.2" evidence="2 14"/>
<evidence type="ECO:0000256" key="9">
    <source>
        <dbReference type="ARBA" id="ARBA00022842"/>
    </source>
</evidence>
<dbReference type="FunFam" id="1.10.150.20:FF:000007">
    <property type="entry name" value="DNA ligase"/>
    <property type="match status" value="1"/>
</dbReference>
<evidence type="ECO:0000256" key="1">
    <source>
        <dbReference type="ARBA" id="ARBA00004067"/>
    </source>
</evidence>
<dbReference type="NCBIfam" id="NF005932">
    <property type="entry name" value="PRK07956.1"/>
    <property type="match status" value="1"/>
</dbReference>
<feature type="active site" description="N6-AMP-lysine intermediate" evidence="14">
    <location>
        <position position="128"/>
    </location>
</feature>
<keyword evidence="10 14" id="KW-0520">NAD</keyword>
<reference evidence="16 17" key="1">
    <citation type="journal article" date="2016" name="Nat. Commun.">
        <title>Thousands of microbial genomes shed light on interconnected biogeochemical processes in an aquifer system.</title>
        <authorList>
            <person name="Anantharaman K."/>
            <person name="Brown C.T."/>
            <person name="Hug L.A."/>
            <person name="Sharon I."/>
            <person name="Castelle C.J."/>
            <person name="Probst A.J."/>
            <person name="Thomas B.C."/>
            <person name="Singh A."/>
            <person name="Wilkins M.J."/>
            <person name="Karaoz U."/>
            <person name="Brodie E.L."/>
            <person name="Williams K.H."/>
            <person name="Hubbard S.S."/>
            <person name="Banfield J.F."/>
        </authorList>
    </citation>
    <scope>NUCLEOTIDE SEQUENCE [LARGE SCALE GENOMIC DNA]</scope>
</reference>
<dbReference type="SUPFAM" id="SSF52113">
    <property type="entry name" value="BRCT domain"/>
    <property type="match status" value="1"/>
</dbReference>
<keyword evidence="14" id="KW-0464">Manganese</keyword>
<dbReference type="InterPro" id="IPR013840">
    <property type="entry name" value="DNAligase_N"/>
</dbReference>
<comment type="caution">
    <text evidence="14">Lacks conserved residue(s) required for the propagation of feature annotation.</text>
</comment>
<name>A0A1G2FFQ1_9BACT</name>
<dbReference type="SMART" id="SM00278">
    <property type="entry name" value="HhH1"/>
    <property type="match status" value="3"/>
</dbReference>
<dbReference type="GO" id="GO:0006281">
    <property type="term" value="P:DNA repair"/>
    <property type="evidence" value="ECO:0007669"/>
    <property type="project" value="UniProtKB-KW"/>
</dbReference>
<comment type="catalytic activity">
    <reaction evidence="12 14">
        <text>NAD(+) + (deoxyribonucleotide)n-3'-hydroxyl + 5'-phospho-(deoxyribonucleotide)m = (deoxyribonucleotide)n+m + AMP + beta-nicotinamide D-nucleotide.</text>
        <dbReference type="EC" id="6.5.1.2"/>
    </reaction>
</comment>
<dbReference type="InterPro" id="IPR036420">
    <property type="entry name" value="BRCT_dom_sf"/>
</dbReference>
<dbReference type="Pfam" id="PF03120">
    <property type="entry name" value="OB_DNA_ligase"/>
    <property type="match status" value="1"/>
</dbReference>
<dbReference type="Gene3D" id="1.10.150.20">
    <property type="entry name" value="5' to 3' exonuclease, C-terminal subdomain"/>
    <property type="match status" value="2"/>
</dbReference>
<dbReference type="InterPro" id="IPR001357">
    <property type="entry name" value="BRCT_dom"/>
</dbReference>
<evidence type="ECO:0000256" key="4">
    <source>
        <dbReference type="ARBA" id="ARBA00022598"/>
    </source>
</evidence>
<sequence length="727" mass="82053">MTKVEAKKRIEKLRKEINHHRYLYHVLDKPEISDAALDSLKHELFKLEQRFPDLITLDSPTQRVGGKPLAKFEKAKHRIPMLSLEDAFSFEELQSWEERIKKLIPFGSPSPIGRWTPKNIISYFAEQKVDGFAISLVYKNGVFVQGSTRGDGRVGEDVTQNLKTIPSIPLRLEIHKKLPSPEIEKRFKELLQKGEIEARGEVYMTVKDFEKVNQERQKKGESLYANPRNTAAGSIRQLNPEIAASRPMSFLAYDMMTDLGQKTHQEEHQIAEALGFKTDKGERCSNLKEVIVFWKRIGKQREKLPYQIDGIVVSVNDNKVFEKLGVVGKAPRGSIAFKFPGKEATTIVENIIVQIGRTGALTPVAVLRPVNLGGTTITRATLHNEDEIKRLDVRLGDTVIIQRAGDVIPDIVKVLKKMRTGQEKKFQMPDQCPVCGSKVIRPISEAVHRCSNSQCGARQKEQIEHFVSKKGFDIVGLGPKIIEQLMDEGLVSDPADIFILTEGDLAPLERFAEKSAKNLIEAIEQSKKIPLAKFIYALGIRHVGEETALDLANFIAGQIPRHLEPFALLEGRLREGSRPLTARDSSLRFAPFRMTSIMQKFSLEALQNIQDVGPVVGKSIYDYFHNKHNLKLLEKLDKANIQIQLPKFQVSSFKFQNKTFVLTGELKSLTRDEAKEKIRGLGGDITSSVSKETDFVVVGKEPGSKYEKAKRLGVKIINEKEFLSMFR</sequence>
<organism evidence="16 17">
    <name type="scientific">Candidatus Portnoybacteria bacterium RIFCSPHIGHO2_12_FULL_38_9</name>
    <dbReference type="NCBI Taxonomy" id="1801997"/>
    <lineage>
        <taxon>Bacteria</taxon>
        <taxon>Candidatus Portnoyibacteriota</taxon>
    </lineage>
</organism>
<dbReference type="PROSITE" id="PS50172">
    <property type="entry name" value="BRCT"/>
    <property type="match status" value="1"/>
</dbReference>
<feature type="domain" description="BRCT" evidence="15">
    <location>
        <begin position="650"/>
        <end position="727"/>
    </location>
</feature>
<dbReference type="GO" id="GO:0005829">
    <property type="term" value="C:cytosol"/>
    <property type="evidence" value="ECO:0007669"/>
    <property type="project" value="TreeGrafter"/>
</dbReference>
<accession>A0A1G2FFQ1</accession>
<feature type="binding site" evidence="14">
    <location>
        <position position="435"/>
    </location>
    <ligand>
        <name>Zn(2+)</name>
        <dbReference type="ChEBI" id="CHEBI:29105"/>
    </ligand>
</feature>
<dbReference type="Gene3D" id="2.40.50.140">
    <property type="entry name" value="Nucleic acid-binding proteins"/>
    <property type="match status" value="1"/>
</dbReference>
<feature type="binding site" evidence="14">
    <location>
        <begin position="83"/>
        <end position="84"/>
    </location>
    <ligand>
        <name>NAD(+)</name>
        <dbReference type="ChEBI" id="CHEBI:57540"/>
    </ligand>
</feature>
<dbReference type="Gene3D" id="3.40.50.10190">
    <property type="entry name" value="BRCT domain"/>
    <property type="match status" value="1"/>
</dbReference>
<dbReference type="PIRSF" id="PIRSF001604">
    <property type="entry name" value="LigA"/>
    <property type="match status" value="1"/>
</dbReference>
<dbReference type="InterPro" id="IPR003583">
    <property type="entry name" value="Hlx-hairpin-Hlx_DNA-bd_motif"/>
</dbReference>
<dbReference type="Proteomes" id="UP000177061">
    <property type="component" value="Unassembled WGS sequence"/>
</dbReference>
<feature type="binding site" evidence="14">
    <location>
        <position position="201"/>
    </location>
    <ligand>
        <name>NAD(+)</name>
        <dbReference type="ChEBI" id="CHEBI:57540"/>
    </ligand>
</feature>
<dbReference type="GO" id="GO:0006260">
    <property type="term" value="P:DNA replication"/>
    <property type="evidence" value="ECO:0007669"/>
    <property type="project" value="UniProtKB-KW"/>
</dbReference>
<feature type="binding site" evidence="14">
    <location>
        <position position="126"/>
    </location>
    <ligand>
        <name>NAD(+)</name>
        <dbReference type="ChEBI" id="CHEBI:57540"/>
    </ligand>
</feature>
<evidence type="ECO:0000256" key="14">
    <source>
        <dbReference type="HAMAP-Rule" id="MF_01588"/>
    </source>
</evidence>
<keyword evidence="9 14" id="KW-0460">Magnesium</keyword>
<dbReference type="SMART" id="SM00292">
    <property type="entry name" value="BRCT"/>
    <property type="match status" value="1"/>
</dbReference>